<evidence type="ECO:0000256" key="2">
    <source>
        <dbReference type="ARBA" id="ARBA00006699"/>
    </source>
</evidence>
<keyword evidence="6" id="KW-0732">Signal</keyword>
<dbReference type="PANTHER" id="PTHR37322:SF3">
    <property type="entry name" value="CHONDROITIN SULFATE ABC EXOLYASE"/>
    <property type="match status" value="1"/>
</dbReference>
<dbReference type="GO" id="GO:0005576">
    <property type="term" value="C:extracellular region"/>
    <property type="evidence" value="ECO:0007669"/>
    <property type="project" value="InterPro"/>
</dbReference>
<dbReference type="GO" id="GO:0005975">
    <property type="term" value="P:carbohydrate metabolic process"/>
    <property type="evidence" value="ECO:0007669"/>
    <property type="project" value="InterPro"/>
</dbReference>
<comment type="cofactor">
    <cofactor evidence="1">
        <name>Ca(2+)</name>
        <dbReference type="ChEBI" id="CHEBI:29108"/>
    </cofactor>
</comment>
<dbReference type="InterPro" id="IPR011013">
    <property type="entry name" value="Gal_mutarotase_sf_dom"/>
</dbReference>
<dbReference type="Pfam" id="PF02278">
    <property type="entry name" value="Lyase_8"/>
    <property type="match status" value="1"/>
</dbReference>
<evidence type="ECO:0000313" key="9">
    <source>
        <dbReference type="EMBL" id="RGK58063.1"/>
    </source>
</evidence>
<dbReference type="GO" id="GO:0006027">
    <property type="term" value="P:glycosaminoglycan catabolic process"/>
    <property type="evidence" value="ECO:0007669"/>
    <property type="project" value="InterPro"/>
</dbReference>
<evidence type="ECO:0000256" key="5">
    <source>
        <dbReference type="ARBA" id="ARBA00023239"/>
    </source>
</evidence>
<dbReference type="GO" id="GO:0016837">
    <property type="term" value="F:carbon-oxygen lyase activity, acting on polysaccharides"/>
    <property type="evidence" value="ECO:0007669"/>
    <property type="project" value="UniProtKB-ARBA"/>
</dbReference>
<dbReference type="InterPro" id="IPR011071">
    <property type="entry name" value="Lyase_8-like_C"/>
</dbReference>
<keyword evidence="5" id="KW-0456">Lyase</keyword>
<dbReference type="Gene3D" id="1.50.10.100">
    <property type="entry name" value="Chondroitin AC/alginate lyase"/>
    <property type="match status" value="1"/>
</dbReference>
<comment type="caution">
    <text evidence="9">The sequence shown here is derived from an EMBL/GenBank/DDBJ whole genome shotgun (WGS) entry which is preliminary data.</text>
</comment>
<dbReference type="SUPFAM" id="SSF74650">
    <property type="entry name" value="Galactose mutarotase-like"/>
    <property type="match status" value="1"/>
</dbReference>
<dbReference type="InterPro" id="IPR039174">
    <property type="entry name" value="Chondroitin_ABC_lyase"/>
</dbReference>
<dbReference type="EMBL" id="QSQT01000002">
    <property type="protein sequence ID" value="RGK58063.1"/>
    <property type="molecule type" value="Genomic_DNA"/>
</dbReference>
<sequence length="805" mass="90434">MNLTRNLYLLFLCGMCTPAVHAAGNMTTDAAVQQTVNQDADATKLKELAEFRKKYKFPEPKASESELKAAQMGLKMLMLQRTGDYTVTGADLWGEKVMNQHLRDVAKTVRALSYGVQKYGKSAKGDLDLYLDYLFTHNFFLRMPKLVYSNYSDVRKIPTDLMSAIPVCDEVRKAKMIAAVQKLLEVDVIRQGDKAILNWISSDYIFNIVPYVFNLALANPNDQQAVQDLQLLSGFLRVCTRYNVGNKDILKPDGTGFHHNAHYNGYMYSYKTWVEYFYRFKGTSFKIDPKSYERLKKAVVTIYMTAVRTEGDKNRIYANSMAGRHPFYSIEVPFTQKLFEQLIEIGADATGTDLDKELAAYYNYFFKTDKYPVPAADANGFYQYNYSSAGVYRQPGWVAVMKSPTAMLWGSEIYNKTNRFGRYQSHGTLEILYDGGLVPTGYPSNNENKGAGWDWNMMPGSTTVHYTDWAEMMPYKNDKDRFDQKARTSNFAGAVSMKDYGLFATAFDQDDRWGSQRFTPTNLTFCKSVLAIDGMLFSIGNGISAKGDYADNMITATNLFQSVVSKQYNKLTVNGQEVTKGNRQNYASSESVTMINPVSTGFFIPAGHDELTVIYDEQETPSSVGMAGKPAKEVVAKAYMNHGVKPEKKSYSFVVVPAADEAKMKNVADRQTKGELFSVVEMQDSLHIIKYAPKNVLAYSFFAPAKGLTAGEVVSSATELLLIEQKNTDGSLSLGMANPNLRPKMLDKKNWKEIPTPAFIELKGIWQMDGNVPGVFLKTMENGNTEVSCLLRNGLPVYMKLVKQK</sequence>
<keyword evidence="4" id="KW-0106">Calcium</keyword>
<dbReference type="InterPro" id="IPR008929">
    <property type="entry name" value="Chondroitin_lyas"/>
</dbReference>
<dbReference type="Proteomes" id="UP000260862">
    <property type="component" value="Unassembled WGS sequence"/>
</dbReference>
<feature type="chain" id="PRO_5017688421" evidence="6">
    <location>
        <begin position="23"/>
        <end position="805"/>
    </location>
</feature>
<comment type="similarity">
    <text evidence="2">Belongs to the polysaccharide lyase 8 family.</text>
</comment>
<keyword evidence="10" id="KW-1185">Reference proteome</keyword>
<evidence type="ECO:0000256" key="4">
    <source>
        <dbReference type="ARBA" id="ARBA00022837"/>
    </source>
</evidence>
<organism evidence="9 10">
    <name type="scientific">Phocaeicola plebeius</name>
    <dbReference type="NCBI Taxonomy" id="310297"/>
    <lineage>
        <taxon>Bacteria</taxon>
        <taxon>Pseudomonadati</taxon>
        <taxon>Bacteroidota</taxon>
        <taxon>Bacteroidia</taxon>
        <taxon>Bacteroidales</taxon>
        <taxon>Bacteroidaceae</taxon>
        <taxon>Phocaeicola</taxon>
    </lineage>
</organism>
<dbReference type="AlphaFoldDB" id="A0A3E4N7M8"/>
<gene>
    <name evidence="9" type="ORF">DXD04_02075</name>
</gene>
<dbReference type="SUPFAM" id="SSF48230">
    <property type="entry name" value="Chondroitin AC/alginate lyase"/>
    <property type="match status" value="1"/>
</dbReference>
<accession>A0A3E4N7M8</accession>
<feature type="domain" description="Polysaccharide lyase family 8 central" evidence="7">
    <location>
        <begin position="384"/>
        <end position="659"/>
    </location>
</feature>
<proteinExistence type="inferred from homology"/>
<evidence type="ECO:0000259" key="7">
    <source>
        <dbReference type="Pfam" id="PF02278"/>
    </source>
</evidence>
<dbReference type="InterPro" id="IPR014718">
    <property type="entry name" value="GH-type_carb-bd"/>
</dbReference>
<evidence type="ECO:0000256" key="3">
    <source>
        <dbReference type="ARBA" id="ARBA00011245"/>
    </source>
</evidence>
<dbReference type="InterPro" id="IPR015177">
    <property type="entry name" value="Lyase_catalyt"/>
</dbReference>
<dbReference type="Gene3D" id="2.60.220.10">
    <property type="entry name" value="Polysaccharide lyase family 8-like, C-terminal"/>
    <property type="match status" value="1"/>
</dbReference>
<evidence type="ECO:0000256" key="1">
    <source>
        <dbReference type="ARBA" id="ARBA00001913"/>
    </source>
</evidence>
<protein>
    <submittedName>
        <fullName evidence="9">Chondroitinase</fullName>
    </submittedName>
</protein>
<evidence type="ECO:0000256" key="6">
    <source>
        <dbReference type="SAM" id="SignalP"/>
    </source>
</evidence>
<dbReference type="Gene3D" id="2.70.98.10">
    <property type="match status" value="1"/>
</dbReference>
<dbReference type="PANTHER" id="PTHR37322">
    <property type="match status" value="1"/>
</dbReference>
<evidence type="ECO:0000313" key="10">
    <source>
        <dbReference type="Proteomes" id="UP000260862"/>
    </source>
</evidence>
<dbReference type="Pfam" id="PF09093">
    <property type="entry name" value="Lyase_catalyt"/>
    <property type="match status" value="1"/>
</dbReference>
<name>A0A3E4N7M8_9BACT</name>
<reference evidence="9 10" key="1">
    <citation type="submission" date="2018-08" db="EMBL/GenBank/DDBJ databases">
        <title>A genome reference for cultivated species of the human gut microbiota.</title>
        <authorList>
            <person name="Zou Y."/>
            <person name="Xue W."/>
            <person name="Luo G."/>
        </authorList>
    </citation>
    <scope>NUCLEOTIDE SEQUENCE [LARGE SCALE GENOMIC DNA]</scope>
    <source>
        <strain evidence="9 10">TF10-3AC</strain>
    </source>
</reference>
<comment type="subunit">
    <text evidence="3">Monomer.</text>
</comment>
<dbReference type="RefSeq" id="WP_117670421.1">
    <property type="nucleotide sequence ID" value="NZ_CABOGR010000002.1"/>
</dbReference>
<feature type="domain" description="Lyase catalytic" evidence="8">
    <location>
        <begin position="214"/>
        <end position="365"/>
    </location>
</feature>
<dbReference type="InterPro" id="IPR003159">
    <property type="entry name" value="Lyase_8_central_dom"/>
</dbReference>
<evidence type="ECO:0000259" key="8">
    <source>
        <dbReference type="Pfam" id="PF09093"/>
    </source>
</evidence>
<dbReference type="GO" id="GO:0030246">
    <property type="term" value="F:carbohydrate binding"/>
    <property type="evidence" value="ECO:0007669"/>
    <property type="project" value="InterPro"/>
</dbReference>
<dbReference type="SUPFAM" id="SSF49863">
    <property type="entry name" value="Hyaluronate lyase-like, C-terminal domain"/>
    <property type="match status" value="1"/>
</dbReference>
<feature type="signal peptide" evidence="6">
    <location>
        <begin position="1"/>
        <end position="22"/>
    </location>
</feature>